<evidence type="ECO:0000313" key="2">
    <source>
        <dbReference type="Proteomes" id="UP001529510"/>
    </source>
</evidence>
<name>A0ABD0P2Z9_CIRMR</name>
<dbReference type="EMBL" id="JAMKFB020000018">
    <property type="protein sequence ID" value="KAL0168467.1"/>
    <property type="molecule type" value="Genomic_DNA"/>
</dbReference>
<evidence type="ECO:0000313" key="1">
    <source>
        <dbReference type="EMBL" id="KAL0168467.1"/>
    </source>
</evidence>
<feature type="non-terminal residue" evidence="1">
    <location>
        <position position="1"/>
    </location>
</feature>
<comment type="caution">
    <text evidence="1">The sequence shown here is derived from an EMBL/GenBank/DDBJ whole genome shotgun (WGS) entry which is preliminary data.</text>
</comment>
<proteinExistence type="predicted"/>
<protein>
    <submittedName>
        <fullName evidence="1">Uncharacterized protein</fullName>
    </submittedName>
</protein>
<dbReference type="Proteomes" id="UP001529510">
    <property type="component" value="Unassembled WGS sequence"/>
</dbReference>
<reference evidence="1 2" key="1">
    <citation type="submission" date="2024-05" db="EMBL/GenBank/DDBJ databases">
        <title>Genome sequencing and assembly of Indian major carp, Cirrhinus mrigala (Hamilton, 1822).</title>
        <authorList>
            <person name="Mohindra V."/>
            <person name="Chowdhury L.M."/>
            <person name="Lal K."/>
            <person name="Jena J.K."/>
        </authorList>
    </citation>
    <scope>NUCLEOTIDE SEQUENCE [LARGE SCALE GENOMIC DNA]</scope>
    <source>
        <strain evidence="1">CM1030</strain>
        <tissue evidence="1">Blood</tissue>
    </source>
</reference>
<accession>A0ABD0P2Z9</accession>
<organism evidence="1 2">
    <name type="scientific">Cirrhinus mrigala</name>
    <name type="common">Mrigala</name>
    <dbReference type="NCBI Taxonomy" id="683832"/>
    <lineage>
        <taxon>Eukaryota</taxon>
        <taxon>Metazoa</taxon>
        <taxon>Chordata</taxon>
        <taxon>Craniata</taxon>
        <taxon>Vertebrata</taxon>
        <taxon>Euteleostomi</taxon>
        <taxon>Actinopterygii</taxon>
        <taxon>Neopterygii</taxon>
        <taxon>Teleostei</taxon>
        <taxon>Ostariophysi</taxon>
        <taxon>Cypriniformes</taxon>
        <taxon>Cyprinidae</taxon>
        <taxon>Labeoninae</taxon>
        <taxon>Labeonini</taxon>
        <taxon>Cirrhinus</taxon>
    </lineage>
</organism>
<keyword evidence="2" id="KW-1185">Reference proteome</keyword>
<sequence length="63" mass="6827">MGRAPEIEQPVAALVVSPDEALWENVQCPSAQCGHTDTLLKKALESVAYVTRTENAGLPDFEE</sequence>
<feature type="non-terminal residue" evidence="1">
    <location>
        <position position="63"/>
    </location>
</feature>
<gene>
    <name evidence="1" type="ORF">M9458_036689</name>
</gene>
<dbReference type="AlphaFoldDB" id="A0ABD0P2Z9"/>